<dbReference type="Pfam" id="PF01590">
    <property type="entry name" value="GAF"/>
    <property type="match status" value="1"/>
</dbReference>
<protein>
    <submittedName>
        <fullName evidence="3">AAA family ATPase</fullName>
    </submittedName>
</protein>
<dbReference type="SUPFAM" id="SSF55781">
    <property type="entry name" value="GAF domain-like"/>
    <property type="match status" value="1"/>
</dbReference>
<gene>
    <name evidence="3" type="ORF">JNB85_01570</name>
</gene>
<dbReference type="InterPro" id="IPR011009">
    <property type="entry name" value="Kinase-like_dom_sf"/>
</dbReference>
<accession>A0ABS7GM74</accession>
<dbReference type="Gene3D" id="3.30.450.40">
    <property type="match status" value="1"/>
</dbReference>
<dbReference type="Gene3D" id="3.30.565.10">
    <property type="entry name" value="Histidine kinase-like ATPase, C-terminal domain"/>
    <property type="match status" value="1"/>
</dbReference>
<dbReference type="EMBL" id="JAEUAK010000001">
    <property type="protein sequence ID" value="MBW9051097.1"/>
    <property type="molecule type" value="Genomic_DNA"/>
</dbReference>
<evidence type="ECO:0000313" key="4">
    <source>
        <dbReference type="Proteomes" id="UP000717752"/>
    </source>
</evidence>
<dbReference type="PROSITE" id="PS50011">
    <property type="entry name" value="PROTEIN_KINASE_DOM"/>
    <property type="match status" value="1"/>
</dbReference>
<dbReference type="InterPro" id="IPR005467">
    <property type="entry name" value="His_kinase_dom"/>
</dbReference>
<dbReference type="Gene3D" id="3.40.50.300">
    <property type="entry name" value="P-loop containing nucleotide triphosphate hydrolases"/>
    <property type="match status" value="1"/>
</dbReference>
<dbReference type="InterPro" id="IPR000719">
    <property type="entry name" value="Prot_kinase_dom"/>
</dbReference>
<dbReference type="SUPFAM" id="SSF55874">
    <property type="entry name" value="ATPase domain of HSP90 chaperone/DNA topoisomerase II/histidine kinase"/>
    <property type="match status" value="1"/>
</dbReference>
<proteinExistence type="predicted"/>
<evidence type="ECO:0000259" key="1">
    <source>
        <dbReference type="PROSITE" id="PS50011"/>
    </source>
</evidence>
<dbReference type="InterPro" id="IPR053159">
    <property type="entry name" value="Hybrid_Histidine_Kinase"/>
</dbReference>
<dbReference type="PROSITE" id="PS50109">
    <property type="entry name" value="HIS_KIN"/>
    <property type="match status" value="1"/>
</dbReference>
<dbReference type="PANTHER" id="PTHR43642">
    <property type="entry name" value="HYBRID SIGNAL TRANSDUCTION HISTIDINE KINASE G"/>
    <property type="match status" value="1"/>
</dbReference>
<evidence type="ECO:0000259" key="2">
    <source>
        <dbReference type="PROSITE" id="PS50109"/>
    </source>
</evidence>
<dbReference type="SMART" id="SM00220">
    <property type="entry name" value="S_TKc"/>
    <property type="match status" value="1"/>
</dbReference>
<dbReference type="Pfam" id="PF02518">
    <property type="entry name" value="HATPase_c"/>
    <property type="match status" value="1"/>
</dbReference>
<dbReference type="InterPro" id="IPR027417">
    <property type="entry name" value="P-loop_NTPase"/>
</dbReference>
<dbReference type="InterPro" id="IPR003594">
    <property type="entry name" value="HATPase_dom"/>
</dbReference>
<dbReference type="Pfam" id="PF13191">
    <property type="entry name" value="AAA_16"/>
    <property type="match status" value="1"/>
</dbReference>
<dbReference type="Pfam" id="PF00069">
    <property type="entry name" value="Pkinase"/>
    <property type="match status" value="1"/>
</dbReference>
<dbReference type="InterPro" id="IPR003018">
    <property type="entry name" value="GAF"/>
</dbReference>
<sequence>MTEIASRQLLQVDLGLALFRDGDSASSRLTLELLDPTMSGPALARLENEIAVSSHLMPPYAPGNRVETSAEDVKSLVMDDPGGIPLRQVVDGPIDLPKFLRLAIALTRTVGDLHDRRIVHGDIRPEAFLLDGETLACLIGFGSARRTSDLQETPLSRTIEDSRLPYVSPEQTGRMDHQPDYRSDLYSLGITFYEMLSGRLPFVASTSTEWIHAHLARQPLPLGRWVPNVPAPIAAIIFKLLSKQPSERYQTGRGLQADLERCLADWDQLGFLQAFPLGERDARDRLLIPERLYGREIELSRLKSEFLHVKNTGRSRVVLVSGYSGVGKSALVNGFRKTLETADIVFAAGKFDQVKRQEPFSTLVEALTDVITDISGLEGPVRANWCARLSSAVGNNGSLIAKLVPEITKLIGAQPELPSLPPAEAQGRFRFVLTRFLEAFSRPGNPLVLFLDDLQWVDSATLEVMDRIVTSADENILLIGAYRDNEISAGHPLFEWLAKVGRNGDELESLTPLPLDEDVVTQLVADALGCPTGTAETLARVIHSKSGGNPLFATQLLTSLVDGGKVCFDPVARQWVWNADDIERAATDDIVELISAKLLRLSPDTRSVLNTIACLGNVVSDRLLHFAFGETAKLDGSLREAIIAGLLYRRKDSYAFFHDRVQEAAYRLASPAELIETHLGLGRRLHETIPHDQREGLIFDIVNQYNRGFSLIDEKKEKLALAELNLQAARKAEQSAAYSVAQAYHAFGTRLADLLTCGRSRRLLFEFELGLAECEFIGGQGEQAQARLDALAARTENPVDRARIAYSQITLCTALGQLGKAIEICLSFMRENGVDWEAAPTREQVLAEFEPIRAEIAERQVESRLSLPDVEEPAIRGLLEVLAASLPPAFFSNENLVCLILCRMANLAKAAGNTAASPLGYAYLGMVLGPYFGDYAAGYRFGKLGHEMSMRPGFERFRGRVAMTFAYHVLPYSEPIRDGSELLKSALQISQESGDLTYAGFSTCTTVSSMLAAGDSLATVERRAGFGLEFVRSINFGLIADIVTSQLMMVRCLQGLTFSLDSFDDGEFDEGSFESRLIAEPGLSIARCWHWIRKLQASVISSDFKSAVAFGQLAEPLLWTTGGHLELPEFYFYDCVARSQVFTTSANDASEQIGVVETRTQKLSELAQNCPENFSAQAALAEAELARIKGRSFEALKGYDAAIELAATHGLPHIEALANELTARFCTREGLSTLAKAHWERSYSAYRKWGANGKLRALEVVFPDLRPSQTSIASAIVDVASPWGSVDLETVVRTSSAVSEETVHSRMIRTLMIIALESAGAQRGLLLLPRNDSIWIEAEAKAEGEAAEVTFRRELLSGDAAPARSIREAFRSHEPVIFQSDGGEGQNCAALALPLVARGKAVGLLYLENKLNSHAFSPARIAVLKLLAAQTAISIENSSLDEKESLLREVHHRVKNNLQLISSLLNLQANRIDDPSVAELFAESRNRVRSMALVHENLYRAGSFARIAMGSHIQTLCSHLARAYVSREKRISIEVEVDDVDLDLDRAIACGLIVNELVSNALKHGFSELREGVVNVALRWEKPNDYILVVRDNGVGLSSESGNNDTLGLQLVRDLVDQLRGTMEVRNAPGAGFTIRFSVNATGSRK</sequence>
<feature type="domain" description="Histidine kinase" evidence="2">
    <location>
        <begin position="1449"/>
        <end position="1643"/>
    </location>
</feature>
<comment type="caution">
    <text evidence="3">The sequence shown here is derived from an EMBL/GenBank/DDBJ whole genome shotgun (WGS) entry which is preliminary data.</text>
</comment>
<dbReference type="InterPro" id="IPR041664">
    <property type="entry name" value="AAA_16"/>
</dbReference>
<dbReference type="Pfam" id="PF07568">
    <property type="entry name" value="HisKA_2"/>
    <property type="match status" value="1"/>
</dbReference>
<dbReference type="SUPFAM" id="SSF52540">
    <property type="entry name" value="P-loop containing nucleoside triphosphate hydrolases"/>
    <property type="match status" value="1"/>
</dbReference>
<name>A0ABS7GM74_9HYPH</name>
<dbReference type="CDD" id="cd14014">
    <property type="entry name" value="STKc_PknB_like"/>
    <property type="match status" value="1"/>
</dbReference>
<dbReference type="InterPro" id="IPR029016">
    <property type="entry name" value="GAF-like_dom_sf"/>
</dbReference>
<dbReference type="RefSeq" id="WP_220332636.1">
    <property type="nucleotide sequence ID" value="NZ_JAEUAK010000001.1"/>
</dbReference>
<dbReference type="InterPro" id="IPR011495">
    <property type="entry name" value="Sig_transdc_His_kin_sub2_dim/P"/>
</dbReference>
<dbReference type="Proteomes" id="UP000717752">
    <property type="component" value="Unassembled WGS sequence"/>
</dbReference>
<dbReference type="InterPro" id="IPR036890">
    <property type="entry name" value="HATPase_C_sf"/>
</dbReference>
<dbReference type="PANTHER" id="PTHR43642:SF1">
    <property type="entry name" value="HYBRID SIGNAL TRANSDUCTION HISTIDINE KINASE G"/>
    <property type="match status" value="1"/>
</dbReference>
<feature type="domain" description="Protein kinase" evidence="1">
    <location>
        <begin position="1"/>
        <end position="263"/>
    </location>
</feature>
<evidence type="ECO:0000313" key="3">
    <source>
        <dbReference type="EMBL" id="MBW9051097.1"/>
    </source>
</evidence>
<dbReference type="SMART" id="SM00387">
    <property type="entry name" value="HATPase_c"/>
    <property type="match status" value="1"/>
</dbReference>
<keyword evidence="4" id="KW-1185">Reference proteome</keyword>
<organism evidence="3 4">
    <name type="scientific">Rhizobium mesosinicum</name>
    <dbReference type="NCBI Taxonomy" id="335017"/>
    <lineage>
        <taxon>Bacteria</taxon>
        <taxon>Pseudomonadati</taxon>
        <taxon>Pseudomonadota</taxon>
        <taxon>Alphaproteobacteria</taxon>
        <taxon>Hyphomicrobiales</taxon>
        <taxon>Rhizobiaceae</taxon>
        <taxon>Rhizobium/Agrobacterium group</taxon>
        <taxon>Rhizobium</taxon>
    </lineage>
</organism>
<reference evidence="3 4" key="1">
    <citation type="journal article" date="2021" name="MBio">
        <title>Poor Competitiveness of Bradyrhizobium in Pigeon Pea Root Colonization in Indian Soils.</title>
        <authorList>
            <person name="Chalasani D."/>
            <person name="Basu A."/>
            <person name="Pullabhotla S.V.S.R.N."/>
            <person name="Jorrin B."/>
            <person name="Neal A.L."/>
            <person name="Poole P.S."/>
            <person name="Podile A.R."/>
            <person name="Tkacz A."/>
        </authorList>
    </citation>
    <scope>NUCLEOTIDE SEQUENCE [LARGE SCALE GENOMIC DNA]</scope>
    <source>
        <strain evidence="3 4">HU56</strain>
    </source>
</reference>
<dbReference type="SMART" id="SM00065">
    <property type="entry name" value="GAF"/>
    <property type="match status" value="1"/>
</dbReference>
<dbReference type="Gene3D" id="1.10.510.10">
    <property type="entry name" value="Transferase(Phosphotransferase) domain 1"/>
    <property type="match status" value="1"/>
</dbReference>
<dbReference type="SUPFAM" id="SSF56112">
    <property type="entry name" value="Protein kinase-like (PK-like)"/>
    <property type="match status" value="1"/>
</dbReference>